<evidence type="ECO:0000313" key="1">
    <source>
        <dbReference type="EMBL" id="CAA7258931.1"/>
    </source>
</evidence>
<sequence>MPTLDLQIENTRPHVPDAPHLHSSLQPIFRLPAELLYEIFSEYIRNTCKPPSEPELSPSVSYDATNSPFTLGQVCSRWRNVAMSFPDLWTTIIISNPRTQAHLSHTVLWLERSAGQPLDLTVIAVDSDSFDFYAAEHILTVCASLSHLWRKVSLKLATTLLMPLHRVLRASLPCEMLEDVHLYFNRRLGTLGMWLNPVIRGIWSIFYSSPSLRSVHWTTRILDCCCRDAPSTQLESITLDPIDLVGGEDVLHLISRFPNLHHLHAKVMQQTSYEYPGEVSSLPIVFQHLTTLHLESKSPISLLLTHITLPALVDLSLVSHGETESLFAVPAVFSDFLRRSQCRVGKFVYCDPLASEQQLHTVFTLPELRSLTYFDFTGRVSDQTASLFSRHAGDGSLAVMPLLATLRLGICFTADGVLSNVVLSRRPALKRYVFSTSDM</sequence>
<gene>
    <name evidence="1" type="ORF">AAE3_LOCUS1198</name>
</gene>
<evidence type="ECO:0000313" key="2">
    <source>
        <dbReference type="Proteomes" id="UP000467700"/>
    </source>
</evidence>
<dbReference type="Proteomes" id="UP000467700">
    <property type="component" value="Unassembled WGS sequence"/>
</dbReference>
<dbReference type="AlphaFoldDB" id="A0A8S0VW63"/>
<dbReference type="OrthoDB" id="3217549at2759"/>
<keyword evidence="2" id="KW-1185">Reference proteome</keyword>
<accession>A0A8S0VW63</accession>
<dbReference type="Gene3D" id="3.80.10.10">
    <property type="entry name" value="Ribonuclease Inhibitor"/>
    <property type="match status" value="1"/>
</dbReference>
<proteinExistence type="predicted"/>
<evidence type="ECO:0008006" key="3">
    <source>
        <dbReference type="Google" id="ProtNLM"/>
    </source>
</evidence>
<protein>
    <recommendedName>
        <fullName evidence="3">F-box domain-containing protein</fullName>
    </recommendedName>
</protein>
<reference evidence="1 2" key="1">
    <citation type="submission" date="2020-01" db="EMBL/GenBank/DDBJ databases">
        <authorList>
            <person name="Gupta K D."/>
        </authorList>
    </citation>
    <scope>NUCLEOTIDE SEQUENCE [LARGE SCALE GENOMIC DNA]</scope>
</reference>
<comment type="caution">
    <text evidence="1">The sequence shown here is derived from an EMBL/GenBank/DDBJ whole genome shotgun (WGS) entry which is preliminary data.</text>
</comment>
<organism evidence="1 2">
    <name type="scientific">Cyclocybe aegerita</name>
    <name type="common">Black poplar mushroom</name>
    <name type="synonym">Agrocybe aegerita</name>
    <dbReference type="NCBI Taxonomy" id="1973307"/>
    <lineage>
        <taxon>Eukaryota</taxon>
        <taxon>Fungi</taxon>
        <taxon>Dikarya</taxon>
        <taxon>Basidiomycota</taxon>
        <taxon>Agaricomycotina</taxon>
        <taxon>Agaricomycetes</taxon>
        <taxon>Agaricomycetidae</taxon>
        <taxon>Agaricales</taxon>
        <taxon>Agaricineae</taxon>
        <taxon>Bolbitiaceae</taxon>
        <taxon>Cyclocybe</taxon>
    </lineage>
</organism>
<name>A0A8S0VW63_CYCAE</name>
<dbReference type="InterPro" id="IPR032675">
    <property type="entry name" value="LRR_dom_sf"/>
</dbReference>
<dbReference type="EMBL" id="CACVBS010000005">
    <property type="protein sequence ID" value="CAA7258931.1"/>
    <property type="molecule type" value="Genomic_DNA"/>
</dbReference>